<protein>
    <submittedName>
        <fullName evidence="3">Medium-chain acyl-[acyl-carrier-protein] hydrolase</fullName>
        <ecNumber evidence="3">3.1.2.21</ecNumber>
    </submittedName>
</protein>
<feature type="domain" description="Thioesterase" evidence="2">
    <location>
        <begin position="17"/>
        <end position="181"/>
    </location>
</feature>
<evidence type="ECO:0000313" key="3">
    <source>
        <dbReference type="EMBL" id="MDR7275593.1"/>
    </source>
</evidence>
<dbReference type="RefSeq" id="WP_310366745.1">
    <property type="nucleotide sequence ID" value="NZ_JAVDYB010000001.1"/>
</dbReference>
<organism evidence="3 4">
    <name type="scientific">Catenuloplanes atrovinosus</name>
    <dbReference type="NCBI Taxonomy" id="137266"/>
    <lineage>
        <taxon>Bacteria</taxon>
        <taxon>Bacillati</taxon>
        <taxon>Actinomycetota</taxon>
        <taxon>Actinomycetes</taxon>
        <taxon>Micromonosporales</taxon>
        <taxon>Micromonosporaceae</taxon>
        <taxon>Catenuloplanes</taxon>
    </lineage>
</organism>
<dbReference type="SUPFAM" id="SSF53474">
    <property type="entry name" value="alpha/beta-Hydrolases"/>
    <property type="match status" value="1"/>
</dbReference>
<dbReference type="Proteomes" id="UP001183643">
    <property type="component" value="Unassembled WGS sequence"/>
</dbReference>
<dbReference type="EMBL" id="JAVDYB010000001">
    <property type="protein sequence ID" value="MDR7275593.1"/>
    <property type="molecule type" value="Genomic_DNA"/>
</dbReference>
<gene>
    <name evidence="3" type="ORF">J2S41_002371</name>
</gene>
<evidence type="ECO:0000259" key="2">
    <source>
        <dbReference type="Pfam" id="PF00975"/>
    </source>
</evidence>
<accession>A0AAE4C920</accession>
<dbReference type="PANTHER" id="PTHR11487">
    <property type="entry name" value="THIOESTERASE"/>
    <property type="match status" value="1"/>
</dbReference>
<dbReference type="AlphaFoldDB" id="A0AAE4C920"/>
<dbReference type="GO" id="GO:0008610">
    <property type="term" value="P:lipid biosynthetic process"/>
    <property type="evidence" value="ECO:0007669"/>
    <property type="project" value="TreeGrafter"/>
</dbReference>
<dbReference type="InterPro" id="IPR029058">
    <property type="entry name" value="AB_hydrolase_fold"/>
</dbReference>
<keyword evidence="3" id="KW-0378">Hydrolase</keyword>
<reference evidence="3" key="1">
    <citation type="submission" date="2023-07" db="EMBL/GenBank/DDBJ databases">
        <title>Sequencing the genomes of 1000 actinobacteria strains.</title>
        <authorList>
            <person name="Klenk H.-P."/>
        </authorList>
    </citation>
    <scope>NUCLEOTIDE SEQUENCE</scope>
    <source>
        <strain evidence="3">DSM 44707</strain>
    </source>
</reference>
<dbReference type="GO" id="GO:0016297">
    <property type="term" value="F:fatty acyl-[ACP] hydrolase activity"/>
    <property type="evidence" value="ECO:0007669"/>
    <property type="project" value="UniProtKB-EC"/>
</dbReference>
<dbReference type="InterPro" id="IPR012223">
    <property type="entry name" value="TEII"/>
</dbReference>
<comment type="caution">
    <text evidence="3">The sequence shown here is derived from an EMBL/GenBank/DDBJ whole genome shotgun (WGS) entry which is preliminary data.</text>
</comment>
<evidence type="ECO:0000256" key="1">
    <source>
        <dbReference type="ARBA" id="ARBA00007169"/>
    </source>
</evidence>
<comment type="similarity">
    <text evidence="1">Belongs to the thioesterase family.</text>
</comment>
<dbReference type="InterPro" id="IPR001031">
    <property type="entry name" value="Thioesterase"/>
</dbReference>
<evidence type="ECO:0000313" key="4">
    <source>
        <dbReference type="Proteomes" id="UP001183643"/>
    </source>
</evidence>
<dbReference type="PANTHER" id="PTHR11487:SF0">
    <property type="entry name" value="S-ACYL FATTY ACID SYNTHASE THIOESTERASE, MEDIUM CHAIN"/>
    <property type="match status" value="1"/>
</dbReference>
<dbReference type="Gene3D" id="3.40.50.1820">
    <property type="entry name" value="alpha/beta hydrolase"/>
    <property type="match status" value="1"/>
</dbReference>
<dbReference type="Pfam" id="PF00975">
    <property type="entry name" value="Thioesterase"/>
    <property type="match status" value="1"/>
</dbReference>
<name>A0AAE4C920_9ACTN</name>
<sequence>MSETIVHLTGPRDELPQLLCLGQAGSGAAEFRSWSKQAEQLFDVSAVRLPGRETRGREAYLPSLPAVVDEIVEQFLESLGHNRRFALYGQCAGVPPLLEMVRELDRRGAPKPVFLAISGFPWQPSVNEPDFEDLSRAETIEYLLATNLVPAAVLSRPAYYDVFVGPIIADSRIVRGYRPADGARLSVPLIVVGAATDGEDWGAVTAERCVTVPAPPGTLPSREPGTSLLQLFADLLTGGSEIR</sequence>
<dbReference type="EC" id="3.1.2.21" evidence="3"/>
<keyword evidence="4" id="KW-1185">Reference proteome</keyword>
<proteinExistence type="inferred from homology"/>